<keyword evidence="14" id="KW-1185">Reference proteome</keyword>
<evidence type="ECO:0000256" key="5">
    <source>
        <dbReference type="ARBA" id="ARBA00022603"/>
    </source>
</evidence>
<evidence type="ECO:0000256" key="2">
    <source>
        <dbReference type="ARBA" id="ARBA00004496"/>
    </source>
</evidence>
<accession>A0AAD3H0S9</accession>
<organism evidence="13 14">
    <name type="scientific">Chaetoceros tenuissimus</name>
    <dbReference type="NCBI Taxonomy" id="426638"/>
    <lineage>
        <taxon>Eukaryota</taxon>
        <taxon>Sar</taxon>
        <taxon>Stramenopiles</taxon>
        <taxon>Ochrophyta</taxon>
        <taxon>Bacillariophyta</taxon>
        <taxon>Coscinodiscophyceae</taxon>
        <taxon>Chaetocerotophycidae</taxon>
        <taxon>Chaetocerotales</taxon>
        <taxon>Chaetocerotaceae</taxon>
        <taxon>Chaetoceros</taxon>
    </lineage>
</organism>
<dbReference type="PANTHER" id="PTHR30544">
    <property type="entry name" value="23S RRNA METHYLTRANSFERASE"/>
    <property type="match status" value="1"/>
</dbReference>
<dbReference type="GO" id="GO:0051539">
    <property type="term" value="F:4 iron, 4 sulfur cluster binding"/>
    <property type="evidence" value="ECO:0007669"/>
    <property type="project" value="UniProtKB-KW"/>
</dbReference>
<dbReference type="PANTHER" id="PTHR30544:SF5">
    <property type="entry name" value="RADICAL SAM CORE DOMAIN-CONTAINING PROTEIN"/>
    <property type="match status" value="1"/>
</dbReference>
<dbReference type="Proteomes" id="UP001054902">
    <property type="component" value="Unassembled WGS sequence"/>
</dbReference>
<comment type="cofactor">
    <cofactor evidence="1">
        <name>[4Fe-4S] cluster</name>
        <dbReference type="ChEBI" id="CHEBI:49883"/>
    </cofactor>
</comment>
<name>A0AAD3H0S9_9STRA</name>
<gene>
    <name evidence="13" type="ORF">CTEN210_02555</name>
</gene>
<evidence type="ECO:0000256" key="10">
    <source>
        <dbReference type="ARBA" id="ARBA00023014"/>
    </source>
</evidence>
<feature type="domain" description="Radical SAM core" evidence="12">
    <location>
        <begin position="188"/>
        <end position="429"/>
    </location>
</feature>
<dbReference type="AlphaFoldDB" id="A0AAD3H0S9"/>
<dbReference type="Pfam" id="PF04055">
    <property type="entry name" value="Radical_SAM"/>
    <property type="match status" value="1"/>
</dbReference>
<dbReference type="SUPFAM" id="SSF102114">
    <property type="entry name" value="Radical SAM enzymes"/>
    <property type="match status" value="1"/>
</dbReference>
<evidence type="ECO:0000256" key="9">
    <source>
        <dbReference type="ARBA" id="ARBA00023004"/>
    </source>
</evidence>
<dbReference type="InterPro" id="IPR004383">
    <property type="entry name" value="rRNA_lsu_MTrfase_RlmN/Cfr"/>
</dbReference>
<keyword evidence="6" id="KW-0808">Transferase</keyword>
<keyword evidence="8" id="KW-0479">Metal-binding</keyword>
<comment type="caution">
    <text evidence="13">The sequence shown here is derived from an EMBL/GenBank/DDBJ whole genome shotgun (WGS) entry which is preliminary data.</text>
</comment>
<evidence type="ECO:0000256" key="1">
    <source>
        <dbReference type="ARBA" id="ARBA00001966"/>
    </source>
</evidence>
<dbReference type="PROSITE" id="PS51918">
    <property type="entry name" value="RADICAL_SAM"/>
    <property type="match status" value="1"/>
</dbReference>
<evidence type="ECO:0000259" key="12">
    <source>
        <dbReference type="PROSITE" id="PS51918"/>
    </source>
</evidence>
<dbReference type="Gene3D" id="3.20.20.70">
    <property type="entry name" value="Aldolase class I"/>
    <property type="match status" value="1"/>
</dbReference>
<dbReference type="GO" id="GO:0030488">
    <property type="term" value="P:tRNA methylation"/>
    <property type="evidence" value="ECO:0007669"/>
    <property type="project" value="TreeGrafter"/>
</dbReference>
<evidence type="ECO:0000256" key="6">
    <source>
        <dbReference type="ARBA" id="ARBA00022679"/>
    </source>
</evidence>
<evidence type="ECO:0000256" key="11">
    <source>
        <dbReference type="SAM" id="SignalP"/>
    </source>
</evidence>
<dbReference type="InterPro" id="IPR040072">
    <property type="entry name" value="Methyltransferase_A"/>
</dbReference>
<dbReference type="SFLD" id="SFLDS00029">
    <property type="entry name" value="Radical_SAM"/>
    <property type="match status" value="1"/>
</dbReference>
<dbReference type="SFLD" id="SFLDF00275">
    <property type="entry name" value="adenosine_C2_methyltransferase"/>
    <property type="match status" value="1"/>
</dbReference>
<dbReference type="GO" id="GO:0046872">
    <property type="term" value="F:metal ion binding"/>
    <property type="evidence" value="ECO:0007669"/>
    <property type="project" value="UniProtKB-KW"/>
</dbReference>
<evidence type="ECO:0000256" key="8">
    <source>
        <dbReference type="ARBA" id="ARBA00022723"/>
    </source>
</evidence>
<keyword evidence="5" id="KW-0489">Methyltransferase</keyword>
<protein>
    <recommendedName>
        <fullName evidence="12">Radical SAM core domain-containing protein</fullName>
    </recommendedName>
</protein>
<dbReference type="InterPro" id="IPR013785">
    <property type="entry name" value="Aldolase_TIM"/>
</dbReference>
<keyword evidence="11" id="KW-0732">Signal</keyword>
<evidence type="ECO:0000313" key="13">
    <source>
        <dbReference type="EMBL" id="GFH46081.1"/>
    </source>
</evidence>
<keyword evidence="9" id="KW-0408">Iron</keyword>
<feature type="signal peptide" evidence="11">
    <location>
        <begin position="1"/>
        <end position="18"/>
    </location>
</feature>
<proteinExistence type="predicted"/>
<evidence type="ECO:0000256" key="4">
    <source>
        <dbReference type="ARBA" id="ARBA00022490"/>
    </source>
</evidence>
<sequence>MKISKGLHLLLLAVPVRAFSPSLTSPGNYRTQLHSTQIPTEITPNTQNADNDEAPLGAIAMSVDELAEIMGGKGRSRLVWDYYRIGIDPLKYFRNEASSGNVLDTFMQGIETNDEDIQNLLPSSRKTQPLGKDALERLSSLYEEYGGKLEGGVAKLSHVSRANDGTTKMLIELKDGLEVETVIIPWFDKGWSTICISSQVGCKQGCTFCNTGRMGKLRNLSATEILSQFFYALKICRLASIPKLTNVVLMGMGDAADNPSEVKKALKILTDVDLFHMGQTKVMVSTVAPSPEAFKLFQDSPCVLAWSVHAANDELRKKLVPTTKHTMDELRQGLIDTLNARPRRLRATMLEIALIDGVNDTDEAAFELAEFSKVLMKEVEGIKLVCNLIPFNDIGDQRYKKPSKDRVQRFQQILWENGVHAHIRTTRGDDESAACGQLATKKMKKR</sequence>
<dbReference type="EMBL" id="BLLK01000022">
    <property type="protein sequence ID" value="GFH46081.1"/>
    <property type="molecule type" value="Genomic_DNA"/>
</dbReference>
<comment type="subcellular location">
    <subcellularLocation>
        <location evidence="2">Cytoplasm</location>
    </subcellularLocation>
</comment>
<evidence type="ECO:0000313" key="14">
    <source>
        <dbReference type="Proteomes" id="UP001054902"/>
    </source>
</evidence>
<reference evidence="13 14" key="1">
    <citation type="journal article" date="2021" name="Sci. Rep.">
        <title>The genome of the diatom Chaetoceros tenuissimus carries an ancient integrated fragment of an extant virus.</title>
        <authorList>
            <person name="Hongo Y."/>
            <person name="Kimura K."/>
            <person name="Takaki Y."/>
            <person name="Yoshida Y."/>
            <person name="Baba S."/>
            <person name="Kobayashi G."/>
            <person name="Nagasaki K."/>
            <person name="Hano T."/>
            <person name="Tomaru Y."/>
        </authorList>
    </citation>
    <scope>NUCLEOTIDE SEQUENCE [LARGE SCALE GENOMIC DNA]</scope>
    <source>
        <strain evidence="13 14">NIES-3715</strain>
    </source>
</reference>
<keyword evidence="7" id="KW-0949">S-adenosyl-L-methionine</keyword>
<dbReference type="GO" id="GO:0005737">
    <property type="term" value="C:cytoplasm"/>
    <property type="evidence" value="ECO:0007669"/>
    <property type="project" value="UniProtKB-SubCell"/>
</dbReference>
<dbReference type="InterPro" id="IPR007197">
    <property type="entry name" value="rSAM"/>
</dbReference>
<evidence type="ECO:0000256" key="7">
    <source>
        <dbReference type="ARBA" id="ARBA00022691"/>
    </source>
</evidence>
<dbReference type="GO" id="GO:0070475">
    <property type="term" value="P:rRNA base methylation"/>
    <property type="evidence" value="ECO:0007669"/>
    <property type="project" value="TreeGrafter"/>
</dbReference>
<evidence type="ECO:0000256" key="3">
    <source>
        <dbReference type="ARBA" id="ARBA00022485"/>
    </source>
</evidence>
<dbReference type="SFLD" id="SFLDG01062">
    <property type="entry name" value="methyltransferase_(Class_A)"/>
    <property type="match status" value="1"/>
</dbReference>
<feature type="chain" id="PRO_5042273494" description="Radical SAM core domain-containing protein" evidence="11">
    <location>
        <begin position="19"/>
        <end position="446"/>
    </location>
</feature>
<keyword evidence="3" id="KW-0004">4Fe-4S</keyword>
<dbReference type="GO" id="GO:0008173">
    <property type="term" value="F:RNA methyltransferase activity"/>
    <property type="evidence" value="ECO:0007669"/>
    <property type="project" value="InterPro"/>
</dbReference>
<keyword evidence="4" id="KW-0963">Cytoplasm</keyword>
<dbReference type="InterPro" id="IPR058240">
    <property type="entry name" value="rSAM_sf"/>
</dbReference>
<keyword evidence="10" id="KW-0411">Iron-sulfur</keyword>